<name>A0A417ZHW5_9LACO</name>
<dbReference type="InterPro" id="IPR025272">
    <property type="entry name" value="SocA_Panacea"/>
</dbReference>
<keyword evidence="3" id="KW-1185">Reference proteome</keyword>
<evidence type="ECO:0000313" key="3">
    <source>
        <dbReference type="Proteomes" id="UP000284109"/>
    </source>
</evidence>
<sequence length="167" mass="19703">MYNSDQIADWFIVRHSVDCLCLGKIKEPITNMKLNKLMYFAQGTYLALYDERLFNDLFYAFELGPISNEIRKKYPEKYISELNDYISDKKAIQLVKNYYPILSDEKAEEALHFTWDEFGYYTASELVTISCDKDGPWAKVYKKGKCWIPINDDDIKEYFKDSVIECS</sequence>
<accession>A0A417ZHW5</accession>
<feature type="domain" description="Antitoxin SocA-like Panacea" evidence="1">
    <location>
        <begin position="34"/>
        <end position="137"/>
    </location>
</feature>
<dbReference type="RefSeq" id="WP_118900856.1">
    <property type="nucleotide sequence ID" value="NZ_QOCR01000002.1"/>
</dbReference>
<organism evidence="2 3">
    <name type="scientific">Bombilactobacillus bombi</name>
    <dbReference type="NCBI Taxonomy" id="1303590"/>
    <lineage>
        <taxon>Bacteria</taxon>
        <taxon>Bacillati</taxon>
        <taxon>Bacillota</taxon>
        <taxon>Bacilli</taxon>
        <taxon>Lactobacillales</taxon>
        <taxon>Lactobacillaceae</taxon>
        <taxon>Bombilactobacillus</taxon>
    </lineage>
</organism>
<dbReference type="EMBL" id="QOCR01000002">
    <property type="protein sequence ID" value="RHW51311.1"/>
    <property type="molecule type" value="Genomic_DNA"/>
</dbReference>
<evidence type="ECO:0000259" key="1">
    <source>
        <dbReference type="Pfam" id="PF13274"/>
    </source>
</evidence>
<dbReference type="Proteomes" id="UP000284109">
    <property type="component" value="Unassembled WGS sequence"/>
</dbReference>
<proteinExistence type="predicted"/>
<comment type="caution">
    <text evidence="2">The sequence shown here is derived from an EMBL/GenBank/DDBJ whole genome shotgun (WGS) entry which is preliminary data.</text>
</comment>
<dbReference type="OrthoDB" id="3213544at2"/>
<reference evidence="2 3" key="1">
    <citation type="submission" date="2018-07" db="EMBL/GenBank/DDBJ databases">
        <title>Genome sequences of six Lactobacillus spp. isolated from bumble bee guts.</title>
        <authorList>
            <person name="Motta E.V.S."/>
            <person name="Moran N.A."/>
        </authorList>
    </citation>
    <scope>NUCLEOTIDE SEQUENCE [LARGE SCALE GENOMIC DNA]</scope>
    <source>
        <strain evidence="2 3">BI-1.1</strain>
    </source>
</reference>
<dbReference type="AlphaFoldDB" id="A0A417ZHW5"/>
<protein>
    <recommendedName>
        <fullName evidence="1">Antitoxin SocA-like Panacea domain-containing protein</fullName>
    </recommendedName>
</protein>
<dbReference type="Pfam" id="PF13274">
    <property type="entry name" value="SocA_Panacea"/>
    <property type="match status" value="1"/>
</dbReference>
<gene>
    <name evidence="2" type="ORF">DS831_04635</name>
</gene>
<evidence type="ECO:0000313" key="2">
    <source>
        <dbReference type="EMBL" id="RHW51311.1"/>
    </source>
</evidence>